<sequence>MYLILVESPTKSKTLKEFLGKNYEIAATMGHIRDLPKGDLGIDIENDFKPKYVIPTKARKRASELKKYLAKAETVILGTDADREGEAIAWHLTKILNLNGEKPYQRIVFHEITKKAVEEALKNPRKIDMNLVNAQQTRRILDRLVGYKLSPFLWKKVSKGLSAGRVQSVAVRLITEREKEIGNFVPQEYWTIAAALLKAKSNEFEAILIKKDNKVISKLDIKTKGETDKIVKDLEAALYKVINIERKEIKRNPLPPFTTSSLQQEAYSRLRFSAKKTMFIAQKLY</sequence>
<organism evidence="4">
    <name type="scientific">marine sediment metagenome</name>
    <dbReference type="NCBI Taxonomy" id="412755"/>
    <lineage>
        <taxon>unclassified sequences</taxon>
        <taxon>metagenomes</taxon>
        <taxon>ecological metagenomes</taxon>
    </lineage>
</organism>
<dbReference type="InterPro" id="IPR000380">
    <property type="entry name" value="Topo_IA"/>
</dbReference>
<dbReference type="PROSITE" id="PS52039">
    <property type="entry name" value="TOPO_IA_2"/>
    <property type="match status" value="1"/>
</dbReference>
<evidence type="ECO:0000313" key="4">
    <source>
        <dbReference type="EMBL" id="GAI06599.1"/>
    </source>
</evidence>
<dbReference type="PROSITE" id="PS50880">
    <property type="entry name" value="TOPRIM"/>
    <property type="match status" value="1"/>
</dbReference>
<dbReference type="InterPro" id="IPR013826">
    <property type="entry name" value="Topo_IA_cen_sub3"/>
</dbReference>
<dbReference type="GO" id="GO:0006265">
    <property type="term" value="P:DNA topological change"/>
    <property type="evidence" value="ECO:0007669"/>
    <property type="project" value="InterPro"/>
</dbReference>
<dbReference type="Gene3D" id="1.10.290.10">
    <property type="entry name" value="Topoisomerase I, domain 4"/>
    <property type="match status" value="1"/>
</dbReference>
<keyword evidence="1" id="KW-0413">Isomerase</keyword>
<dbReference type="PANTHER" id="PTHR42785">
    <property type="entry name" value="DNA TOPOISOMERASE, TYPE IA, CORE"/>
    <property type="match status" value="1"/>
</dbReference>
<dbReference type="InterPro" id="IPR023405">
    <property type="entry name" value="Topo_IA_core_domain"/>
</dbReference>
<feature type="non-terminal residue" evidence="4">
    <location>
        <position position="285"/>
    </location>
</feature>
<dbReference type="SMART" id="SM00493">
    <property type="entry name" value="TOPRIM"/>
    <property type="match status" value="1"/>
</dbReference>
<dbReference type="Pfam" id="PF01131">
    <property type="entry name" value="Topoisom_bac"/>
    <property type="match status" value="1"/>
</dbReference>
<reference evidence="4" key="1">
    <citation type="journal article" date="2014" name="Front. Microbiol.">
        <title>High frequency of phylogenetically diverse reductive dehalogenase-homologous genes in deep subseafloor sedimentary metagenomes.</title>
        <authorList>
            <person name="Kawai M."/>
            <person name="Futagami T."/>
            <person name="Toyoda A."/>
            <person name="Takaki Y."/>
            <person name="Nishi S."/>
            <person name="Hori S."/>
            <person name="Arai W."/>
            <person name="Tsubouchi T."/>
            <person name="Morono Y."/>
            <person name="Uchiyama I."/>
            <person name="Ito T."/>
            <person name="Fujiyama A."/>
            <person name="Inagaki F."/>
            <person name="Takami H."/>
        </authorList>
    </citation>
    <scope>NUCLEOTIDE SEQUENCE</scope>
    <source>
        <strain evidence="4">Expedition CK06-06</strain>
    </source>
</reference>
<dbReference type="CDD" id="cd03363">
    <property type="entry name" value="TOPRIM_TopoIA_TopoI"/>
    <property type="match status" value="1"/>
</dbReference>
<dbReference type="GO" id="GO:0003677">
    <property type="term" value="F:DNA binding"/>
    <property type="evidence" value="ECO:0007669"/>
    <property type="project" value="InterPro"/>
</dbReference>
<feature type="domain" description="Topo IA-type catalytic" evidence="3">
    <location>
        <begin position="128"/>
        <end position="285"/>
    </location>
</feature>
<dbReference type="InterPro" id="IPR013824">
    <property type="entry name" value="Topo_IA_cen_sub1"/>
</dbReference>
<accession>X1MJQ5</accession>
<dbReference type="InterPro" id="IPR034149">
    <property type="entry name" value="TOPRIM_TopoI"/>
</dbReference>
<dbReference type="EMBL" id="BARV01007339">
    <property type="protein sequence ID" value="GAI06599.1"/>
    <property type="molecule type" value="Genomic_DNA"/>
</dbReference>
<comment type="caution">
    <text evidence="4">The sequence shown here is derived from an EMBL/GenBank/DDBJ whole genome shotgun (WGS) entry which is preliminary data.</text>
</comment>
<dbReference type="InterPro" id="IPR006171">
    <property type="entry name" value="TOPRIM_dom"/>
</dbReference>
<dbReference type="AlphaFoldDB" id="X1MJQ5"/>
<dbReference type="Gene3D" id="3.40.50.140">
    <property type="match status" value="1"/>
</dbReference>
<dbReference type="SMART" id="SM00436">
    <property type="entry name" value="TOP1Bc"/>
    <property type="match status" value="1"/>
</dbReference>
<dbReference type="PANTHER" id="PTHR42785:SF1">
    <property type="entry name" value="DNA TOPOISOMERASE"/>
    <property type="match status" value="1"/>
</dbReference>
<gene>
    <name evidence="4" type="ORF">S06H3_14962</name>
</gene>
<dbReference type="Gene3D" id="1.10.460.10">
    <property type="entry name" value="Topoisomerase I, domain 2"/>
    <property type="match status" value="1"/>
</dbReference>
<name>X1MJQ5_9ZZZZ</name>
<dbReference type="SUPFAM" id="SSF56712">
    <property type="entry name" value="Prokaryotic type I DNA topoisomerase"/>
    <property type="match status" value="1"/>
</dbReference>
<dbReference type="InterPro" id="IPR013825">
    <property type="entry name" value="Topo_IA_cen_sub2"/>
</dbReference>
<dbReference type="PRINTS" id="PR00417">
    <property type="entry name" value="PRTPISMRASEI"/>
</dbReference>
<evidence type="ECO:0000256" key="1">
    <source>
        <dbReference type="ARBA" id="ARBA00023235"/>
    </source>
</evidence>
<evidence type="ECO:0000259" key="3">
    <source>
        <dbReference type="PROSITE" id="PS52039"/>
    </source>
</evidence>
<feature type="domain" description="Toprim" evidence="2">
    <location>
        <begin position="1"/>
        <end position="113"/>
    </location>
</feature>
<proteinExistence type="predicted"/>
<dbReference type="GO" id="GO:0003917">
    <property type="term" value="F:DNA topoisomerase type I (single strand cut, ATP-independent) activity"/>
    <property type="evidence" value="ECO:0007669"/>
    <property type="project" value="InterPro"/>
</dbReference>
<dbReference type="InterPro" id="IPR013497">
    <property type="entry name" value="Topo_IA_cen"/>
</dbReference>
<dbReference type="InterPro" id="IPR003601">
    <property type="entry name" value="Topo_IA_2"/>
</dbReference>
<dbReference type="Pfam" id="PF01751">
    <property type="entry name" value="Toprim"/>
    <property type="match status" value="1"/>
</dbReference>
<evidence type="ECO:0000259" key="2">
    <source>
        <dbReference type="PROSITE" id="PS50880"/>
    </source>
</evidence>
<dbReference type="Gene3D" id="2.70.20.10">
    <property type="entry name" value="Topoisomerase I, domain 3"/>
    <property type="match status" value="1"/>
</dbReference>
<protein>
    <submittedName>
        <fullName evidence="4">Uncharacterized protein</fullName>
    </submittedName>
</protein>